<proteinExistence type="predicted"/>
<evidence type="ECO:0008006" key="2">
    <source>
        <dbReference type="Google" id="ProtNLM"/>
    </source>
</evidence>
<organism evidence="1">
    <name type="scientific">marine sediment metagenome</name>
    <dbReference type="NCBI Taxonomy" id="412755"/>
    <lineage>
        <taxon>unclassified sequences</taxon>
        <taxon>metagenomes</taxon>
        <taxon>ecological metagenomes</taxon>
    </lineage>
</organism>
<dbReference type="EMBL" id="BARS01004118">
    <property type="protein sequence ID" value="GAF73282.1"/>
    <property type="molecule type" value="Genomic_DNA"/>
</dbReference>
<comment type="caution">
    <text evidence="1">The sequence shown here is derived from an EMBL/GenBank/DDBJ whole genome shotgun (WGS) entry which is preliminary data.</text>
</comment>
<dbReference type="AlphaFoldDB" id="X0SBJ0"/>
<gene>
    <name evidence="1" type="ORF">S01H1_08025</name>
</gene>
<name>X0SBJ0_9ZZZZ</name>
<accession>X0SBJ0</accession>
<protein>
    <recommendedName>
        <fullName evidence="2">Transposase</fullName>
    </recommendedName>
</protein>
<sequence>MERQNRTILIGMRRFTRLTNAFSKKVENLAPAVALHCTQCYFARVHKTQGTTPAVAAGVADH</sequence>
<evidence type="ECO:0000313" key="1">
    <source>
        <dbReference type="EMBL" id="GAF73282.1"/>
    </source>
</evidence>
<reference evidence="1" key="1">
    <citation type="journal article" date="2014" name="Front. Microbiol.">
        <title>High frequency of phylogenetically diverse reductive dehalogenase-homologous genes in deep subseafloor sedimentary metagenomes.</title>
        <authorList>
            <person name="Kawai M."/>
            <person name="Futagami T."/>
            <person name="Toyoda A."/>
            <person name="Takaki Y."/>
            <person name="Nishi S."/>
            <person name="Hori S."/>
            <person name="Arai W."/>
            <person name="Tsubouchi T."/>
            <person name="Morono Y."/>
            <person name="Uchiyama I."/>
            <person name="Ito T."/>
            <person name="Fujiyama A."/>
            <person name="Inagaki F."/>
            <person name="Takami H."/>
        </authorList>
    </citation>
    <scope>NUCLEOTIDE SEQUENCE</scope>
    <source>
        <strain evidence="1">Expedition CK06-06</strain>
    </source>
</reference>